<dbReference type="InterPro" id="IPR003423">
    <property type="entry name" value="OMP_efflux"/>
</dbReference>
<dbReference type="PANTHER" id="PTHR30026:SF20">
    <property type="entry name" value="OUTER MEMBRANE PROTEIN TOLC"/>
    <property type="match status" value="1"/>
</dbReference>
<keyword evidence="7" id="KW-0998">Cell outer membrane</keyword>
<organism evidence="8">
    <name type="scientific">Paraprevotella clara</name>
    <dbReference type="NCBI Taxonomy" id="454154"/>
    <lineage>
        <taxon>Bacteria</taxon>
        <taxon>Pseudomonadati</taxon>
        <taxon>Bacteroidota</taxon>
        <taxon>Bacteroidia</taxon>
        <taxon>Bacteroidales</taxon>
        <taxon>Prevotellaceae</taxon>
        <taxon>Paraprevotella</taxon>
    </lineage>
</organism>
<evidence type="ECO:0000256" key="7">
    <source>
        <dbReference type="ARBA" id="ARBA00023237"/>
    </source>
</evidence>
<evidence type="ECO:0000256" key="2">
    <source>
        <dbReference type="ARBA" id="ARBA00007613"/>
    </source>
</evidence>
<evidence type="ECO:0000313" key="8">
    <source>
        <dbReference type="EMBL" id="VYT93020.1"/>
    </source>
</evidence>
<evidence type="ECO:0000256" key="5">
    <source>
        <dbReference type="ARBA" id="ARBA00022692"/>
    </source>
</evidence>
<dbReference type="GO" id="GO:1990281">
    <property type="term" value="C:efflux pump complex"/>
    <property type="evidence" value="ECO:0007669"/>
    <property type="project" value="TreeGrafter"/>
</dbReference>
<dbReference type="GO" id="GO:0015288">
    <property type="term" value="F:porin activity"/>
    <property type="evidence" value="ECO:0007669"/>
    <property type="project" value="TreeGrafter"/>
</dbReference>
<name>A0A6N3ATT7_9BACT</name>
<evidence type="ECO:0000256" key="4">
    <source>
        <dbReference type="ARBA" id="ARBA00022452"/>
    </source>
</evidence>
<comment type="subcellular location">
    <subcellularLocation>
        <location evidence="1">Cell outer membrane</location>
    </subcellularLocation>
</comment>
<keyword evidence="3" id="KW-0813">Transport</keyword>
<keyword evidence="4" id="KW-1134">Transmembrane beta strand</keyword>
<dbReference type="Pfam" id="PF02321">
    <property type="entry name" value="OEP"/>
    <property type="match status" value="2"/>
</dbReference>
<dbReference type="RefSeq" id="WP_008622067.1">
    <property type="nucleotide sequence ID" value="NZ_CABMOJ010000047.1"/>
</dbReference>
<dbReference type="GO" id="GO:0015562">
    <property type="term" value="F:efflux transmembrane transporter activity"/>
    <property type="evidence" value="ECO:0007669"/>
    <property type="project" value="InterPro"/>
</dbReference>
<protein>
    <submittedName>
        <fullName evidence="8">Outer membrane channel protein</fullName>
    </submittedName>
</protein>
<gene>
    <name evidence="8" type="ORF">PCLFYP37_01502</name>
</gene>
<sequence length="496" mass="57079">MKSEIGKYLRGAWWCLWVAVVPVGAQQVRKLSLTEAIEIAKRDSYAAQVARYSFLGQYWNYRSYRAELLPSLNLSGGVMNFDRSIVEARDPDTGRISYVDNNSLSNDLTLSVDQNIPFLGGTLSLQSSLSRLDQFNYDLQTYNTVPLILNYTQPIRAYNALKWRKKTAPLQYENAQRAYLETMQDITINVTNLFFTVLSAQENYRQSVADYEDRKHLFEIAKKRLDLGTTTKSEVLQMELSLLNAKMSVNSTSLTLRTQLFSLFSYLRIVDYGDIELLPPYYMPEIEMNAEQVLDKAWTGSSHSIEQQLNLLESQRALAEAKANRGLQVEFRGRLGLSQSANELPAAYRRLKDYETVGLTMTIPIYDWGMGRGKVRMAKTDVEITKTQIEQANIEFAHDVRTKVLQFNNQAEQCKTSLRAQDIAAERYDIMKKRFENGSVTVTELNTAQEEFESAQHQYISQLQQFWTDYYGIQKLTLYDFIRKENIGVNFNDLVN</sequence>
<evidence type="ECO:0000256" key="3">
    <source>
        <dbReference type="ARBA" id="ARBA00022448"/>
    </source>
</evidence>
<reference evidence="8" key="1">
    <citation type="submission" date="2019-11" db="EMBL/GenBank/DDBJ databases">
        <authorList>
            <person name="Feng L."/>
        </authorList>
    </citation>
    <scope>NUCLEOTIDE SEQUENCE</scope>
    <source>
        <strain evidence="8">PclaraLFYP37</strain>
    </source>
</reference>
<accession>A0A6N3ATT7</accession>
<dbReference type="AlphaFoldDB" id="A0A6N3ATT7"/>
<dbReference type="GO" id="GO:0009279">
    <property type="term" value="C:cell outer membrane"/>
    <property type="evidence" value="ECO:0007669"/>
    <property type="project" value="UniProtKB-SubCell"/>
</dbReference>
<keyword evidence="5" id="KW-0812">Transmembrane</keyword>
<keyword evidence="6" id="KW-0472">Membrane</keyword>
<evidence type="ECO:0000256" key="1">
    <source>
        <dbReference type="ARBA" id="ARBA00004442"/>
    </source>
</evidence>
<dbReference type="InterPro" id="IPR051906">
    <property type="entry name" value="TolC-like"/>
</dbReference>
<dbReference type="GeneID" id="93558356"/>
<dbReference type="EMBL" id="CACRUT010000008">
    <property type="protein sequence ID" value="VYT93020.1"/>
    <property type="molecule type" value="Genomic_DNA"/>
</dbReference>
<dbReference type="Gene3D" id="1.20.1600.10">
    <property type="entry name" value="Outer membrane efflux proteins (OEP)"/>
    <property type="match status" value="1"/>
</dbReference>
<comment type="similarity">
    <text evidence="2">Belongs to the outer membrane factor (OMF) (TC 1.B.17) family.</text>
</comment>
<dbReference type="PANTHER" id="PTHR30026">
    <property type="entry name" value="OUTER MEMBRANE PROTEIN TOLC"/>
    <property type="match status" value="1"/>
</dbReference>
<proteinExistence type="inferred from homology"/>
<evidence type="ECO:0000256" key="6">
    <source>
        <dbReference type="ARBA" id="ARBA00023136"/>
    </source>
</evidence>
<dbReference type="SUPFAM" id="SSF56954">
    <property type="entry name" value="Outer membrane efflux proteins (OEP)"/>
    <property type="match status" value="1"/>
</dbReference>